<dbReference type="Proteomes" id="UP000326396">
    <property type="component" value="Unassembled WGS sequence"/>
</dbReference>
<keyword evidence="2" id="KW-1185">Reference proteome</keyword>
<sequence>MRLLGILVKLSALEIDSSESEIGIPIDTNCRLRSYDRRFGIKFDEFVYWERELNRFGTRFIIQFDENSLNGERIFITIRIAYLKRSVRFRTAIWYARLGSRFASVLPFPVTMNKNSLNRRRILE</sequence>
<evidence type="ECO:0000313" key="2">
    <source>
        <dbReference type="Proteomes" id="UP000326396"/>
    </source>
</evidence>
<proteinExistence type="predicted"/>
<dbReference type="AlphaFoldDB" id="A0A5N6LEN8"/>
<name>A0A5N6LEN8_9ASTR</name>
<gene>
    <name evidence="1" type="ORF">E3N88_43713</name>
</gene>
<organism evidence="1 2">
    <name type="scientific">Mikania micrantha</name>
    <name type="common">bitter vine</name>
    <dbReference type="NCBI Taxonomy" id="192012"/>
    <lineage>
        <taxon>Eukaryota</taxon>
        <taxon>Viridiplantae</taxon>
        <taxon>Streptophyta</taxon>
        <taxon>Embryophyta</taxon>
        <taxon>Tracheophyta</taxon>
        <taxon>Spermatophyta</taxon>
        <taxon>Magnoliopsida</taxon>
        <taxon>eudicotyledons</taxon>
        <taxon>Gunneridae</taxon>
        <taxon>Pentapetalae</taxon>
        <taxon>asterids</taxon>
        <taxon>campanulids</taxon>
        <taxon>Asterales</taxon>
        <taxon>Asteraceae</taxon>
        <taxon>Asteroideae</taxon>
        <taxon>Heliantheae alliance</taxon>
        <taxon>Eupatorieae</taxon>
        <taxon>Mikania</taxon>
    </lineage>
</organism>
<reference evidence="1 2" key="1">
    <citation type="submission" date="2019-05" db="EMBL/GenBank/DDBJ databases">
        <title>Mikania micrantha, genome provides insights into the molecular mechanism of rapid growth.</title>
        <authorList>
            <person name="Liu B."/>
        </authorList>
    </citation>
    <scope>NUCLEOTIDE SEQUENCE [LARGE SCALE GENOMIC DNA]</scope>
    <source>
        <strain evidence="1">NLD-2019</strain>
        <tissue evidence="1">Leaf</tissue>
    </source>
</reference>
<protein>
    <submittedName>
        <fullName evidence="1">Uncharacterized protein</fullName>
    </submittedName>
</protein>
<dbReference type="EMBL" id="SZYD01001384">
    <property type="protein sequence ID" value="KAD0793416.1"/>
    <property type="molecule type" value="Genomic_DNA"/>
</dbReference>
<evidence type="ECO:0000313" key="1">
    <source>
        <dbReference type="EMBL" id="KAD0793416.1"/>
    </source>
</evidence>
<comment type="caution">
    <text evidence="1">The sequence shown here is derived from an EMBL/GenBank/DDBJ whole genome shotgun (WGS) entry which is preliminary data.</text>
</comment>
<accession>A0A5N6LEN8</accession>